<dbReference type="Proteomes" id="UP001152531">
    <property type="component" value="Unassembled WGS sequence"/>
</dbReference>
<evidence type="ECO:0000313" key="2">
    <source>
        <dbReference type="Proteomes" id="UP001152531"/>
    </source>
</evidence>
<keyword evidence="2" id="KW-1185">Reference proteome</keyword>
<accession>A0ACA9Y5S2</accession>
<comment type="caution">
    <text evidence="1">The sequence shown here is derived from an EMBL/GenBank/DDBJ whole genome shotgun (WGS) entry which is preliminary data.</text>
</comment>
<sequence length="961" mass="110840">MVDNNIETIAKILEQSLLPQYAKQSEQELKSIENVPEFSINLMKIISSNLPDSIRLAGVLFLKNLIKRKWVNENGEYLLPMEDVGYIKLEILNIMISLPNFLQVQVGECISIIAESDFPHNWTNLIDDLIGKFSESDFNTNKSILLVSHSIFKKWRPLFRSDELFLEIKMVLDKFAQPFMMLLTKIDELIDNCQDIKQLNVYLENLLLLIQIYYDLNCQDIPEFFEDNMMAGMKIMHKYLNYENPSITDASNDEEVDTLIKIKTSIIELINLYLTRYTEIFEPLIENFITTIWELITSFITKQIKFDLLIVKCLQFLTSIIKISNYSKFFNNENSLKEILNKIILPNIIVRDSDLEMFEDEPINYVRFDLEGSEYDSRRKSATDFLRELKEVNNELLTKTVMEYVDKFLSESDNWQNKDLAIYLFSSLASKGSITNIGVTSTNMLVDVVKFFSENIANDLMVESTHPILIMDSIKYILNFRNQLTKDQLLSVFKILVNHLTNANPVIYTYSSITIEKLLTMTNFNENHELIFNKYDLQPYLNDLLTNTFKLLPIDSSYPPEKLSENEFLIKLVMRILDTSKDLISKDFKMIILNQLLSILKIIYKNPSNPKFNHFIFESLGLIIKYSPNEINELIDLMVPNLLVILNEDVQEFVPYSFQILAYLLENSKGNELPSQYKSFIKPLMSPNLWQYKGNIPGITRLLIAIIEYDYKVFSQEFLTPLLGIFQKLIASKVNETYGFDLLESILLNFDLSILQDSLKTIAILILTRLKNSRTDKFLKRFIIFVFSICSIPSSTTIQKSLNGDLIINLLNLPQPGVFDGLLTNLILPNLLNFANLKDKKIILVGLSELLTTSISDNLKILVIEQIVKNIKNYQLVTKTNVTTDVVNLPLNELDLDMGSFGSNYSKLVTIQSEVFDPLSSIPNNGFDQIKNSVVNNIKKVNVEVLSQLPQDVQNALQEMI</sequence>
<organism evidence="1 2">
    <name type="scientific">[Candida] jaroonii</name>
    <dbReference type="NCBI Taxonomy" id="467808"/>
    <lineage>
        <taxon>Eukaryota</taxon>
        <taxon>Fungi</taxon>
        <taxon>Dikarya</taxon>
        <taxon>Ascomycota</taxon>
        <taxon>Saccharomycotina</taxon>
        <taxon>Pichiomycetes</taxon>
        <taxon>Debaryomycetaceae</taxon>
        <taxon>Yamadazyma</taxon>
    </lineage>
</organism>
<protein>
    <submittedName>
        <fullName evidence="1">Importin alpha re-exporter</fullName>
    </submittedName>
</protein>
<gene>
    <name evidence="1" type="ORF">CLIB1444_03S07932</name>
</gene>
<dbReference type="EMBL" id="CALSDN010000003">
    <property type="protein sequence ID" value="CAH6720259.1"/>
    <property type="molecule type" value="Genomic_DNA"/>
</dbReference>
<evidence type="ECO:0000313" key="1">
    <source>
        <dbReference type="EMBL" id="CAH6720259.1"/>
    </source>
</evidence>
<reference evidence="1" key="1">
    <citation type="submission" date="2022-06" db="EMBL/GenBank/DDBJ databases">
        <authorList>
            <person name="Legras J.-L."/>
            <person name="Devillers H."/>
            <person name="Grondin C."/>
        </authorList>
    </citation>
    <scope>NUCLEOTIDE SEQUENCE</scope>
    <source>
        <strain evidence="1">CLIB 1444</strain>
    </source>
</reference>
<proteinExistence type="predicted"/>
<name>A0ACA9Y5S2_9ASCO</name>